<dbReference type="AlphaFoldDB" id="A0A1G2PH83"/>
<evidence type="ECO:0000313" key="2">
    <source>
        <dbReference type="EMBL" id="OHA47633.1"/>
    </source>
</evidence>
<keyword evidence="1" id="KW-0472">Membrane</keyword>
<name>A0A1G2PH83_9BACT</name>
<evidence type="ECO:0000256" key="1">
    <source>
        <dbReference type="SAM" id="Phobius"/>
    </source>
</evidence>
<gene>
    <name evidence="2" type="ORF">A2806_03375</name>
</gene>
<keyword evidence="1" id="KW-1133">Transmembrane helix</keyword>
<accession>A0A1G2PH83</accession>
<reference evidence="2 3" key="1">
    <citation type="journal article" date="2016" name="Nat. Commun.">
        <title>Thousands of microbial genomes shed light on interconnected biogeochemical processes in an aquifer system.</title>
        <authorList>
            <person name="Anantharaman K."/>
            <person name="Brown C.T."/>
            <person name="Hug L.A."/>
            <person name="Sharon I."/>
            <person name="Castelle C.J."/>
            <person name="Probst A.J."/>
            <person name="Thomas B.C."/>
            <person name="Singh A."/>
            <person name="Wilkins M.J."/>
            <person name="Karaoz U."/>
            <person name="Brodie E.L."/>
            <person name="Williams K.H."/>
            <person name="Hubbard S.S."/>
            <person name="Banfield J.F."/>
        </authorList>
    </citation>
    <scope>NUCLEOTIDE SEQUENCE [LARGE SCALE GENOMIC DNA]</scope>
</reference>
<feature type="transmembrane region" description="Helical" evidence="1">
    <location>
        <begin position="6"/>
        <end position="24"/>
    </location>
</feature>
<dbReference type="EMBL" id="MHSS01000015">
    <property type="protein sequence ID" value="OHA47633.1"/>
    <property type="molecule type" value="Genomic_DNA"/>
</dbReference>
<comment type="caution">
    <text evidence="2">The sequence shown here is derived from an EMBL/GenBank/DDBJ whole genome shotgun (WGS) entry which is preliminary data.</text>
</comment>
<dbReference type="STRING" id="1802362.A2806_03375"/>
<protein>
    <submittedName>
        <fullName evidence="2">Uncharacterized protein</fullName>
    </submittedName>
</protein>
<dbReference type="Proteomes" id="UP000177629">
    <property type="component" value="Unassembled WGS sequence"/>
</dbReference>
<sequence>MTKKLLIFIVLLVIFLLVGLFILVRTGRAPEGSICGGIGGWECPDGYFCKTTGPSYPDKSGACIRDSFPWNLLK</sequence>
<proteinExistence type="predicted"/>
<organism evidence="2 3">
    <name type="scientific">Candidatus Terrybacteria bacterium RIFCSPHIGHO2_01_FULL_48_17</name>
    <dbReference type="NCBI Taxonomy" id="1802362"/>
    <lineage>
        <taxon>Bacteria</taxon>
        <taxon>Candidatus Terryibacteriota</taxon>
    </lineage>
</organism>
<evidence type="ECO:0000313" key="3">
    <source>
        <dbReference type="Proteomes" id="UP000177629"/>
    </source>
</evidence>
<keyword evidence="1" id="KW-0812">Transmembrane</keyword>